<gene>
    <name evidence="2" type="ORF">FF124_15605</name>
</gene>
<proteinExistence type="predicted"/>
<reference evidence="2 3" key="1">
    <citation type="submission" date="2019-06" db="EMBL/GenBank/DDBJ databases">
        <title>Martelella lutilitoris sp. nov., isolated from a tidal mudflat.</title>
        <authorList>
            <person name="Kim Y.-J."/>
        </authorList>
    </citation>
    <scope>NUCLEOTIDE SEQUENCE [LARGE SCALE GENOMIC DNA]</scope>
    <source>
        <strain evidence="2 3">GH2-6</strain>
    </source>
</reference>
<comment type="caution">
    <text evidence="2">The sequence shown here is derived from an EMBL/GenBank/DDBJ whole genome shotgun (WGS) entry which is preliminary data.</text>
</comment>
<dbReference type="EMBL" id="VCLB01000008">
    <property type="protein sequence ID" value="TNB46971.1"/>
    <property type="molecule type" value="Genomic_DNA"/>
</dbReference>
<dbReference type="Proteomes" id="UP000307874">
    <property type="component" value="Unassembled WGS sequence"/>
</dbReference>
<evidence type="ECO:0000256" key="1">
    <source>
        <dbReference type="SAM" id="Phobius"/>
    </source>
</evidence>
<evidence type="ECO:0000313" key="2">
    <source>
        <dbReference type="EMBL" id="TNB46971.1"/>
    </source>
</evidence>
<feature type="transmembrane region" description="Helical" evidence="1">
    <location>
        <begin position="35"/>
        <end position="53"/>
    </location>
</feature>
<name>A0A5C4JP30_9HYPH</name>
<dbReference type="PROSITE" id="PS00141">
    <property type="entry name" value="ASP_PROTEASE"/>
    <property type="match status" value="1"/>
</dbReference>
<dbReference type="Pfam" id="PF13975">
    <property type="entry name" value="gag-asp_proteas"/>
    <property type="match status" value="1"/>
</dbReference>
<dbReference type="CDD" id="cd05483">
    <property type="entry name" value="retropepsin_like_bacteria"/>
    <property type="match status" value="1"/>
</dbReference>
<dbReference type="InterPro" id="IPR001969">
    <property type="entry name" value="Aspartic_peptidase_AS"/>
</dbReference>
<organism evidence="2 3">
    <name type="scientific">Martelella lutilitoris</name>
    <dbReference type="NCBI Taxonomy" id="2583532"/>
    <lineage>
        <taxon>Bacteria</taxon>
        <taxon>Pseudomonadati</taxon>
        <taxon>Pseudomonadota</taxon>
        <taxon>Alphaproteobacteria</taxon>
        <taxon>Hyphomicrobiales</taxon>
        <taxon>Aurantimonadaceae</taxon>
        <taxon>Martelella</taxon>
    </lineage>
</organism>
<dbReference type="InterPro" id="IPR021109">
    <property type="entry name" value="Peptidase_aspartic_dom_sf"/>
</dbReference>
<evidence type="ECO:0000313" key="3">
    <source>
        <dbReference type="Proteomes" id="UP000307874"/>
    </source>
</evidence>
<keyword evidence="1" id="KW-0472">Membrane</keyword>
<dbReference type="InterPro" id="IPR011969">
    <property type="entry name" value="Clan_AA_Asp_peptidase_C"/>
</dbReference>
<dbReference type="Gene3D" id="2.40.70.10">
    <property type="entry name" value="Acid Proteases"/>
    <property type="match status" value="1"/>
</dbReference>
<dbReference type="NCBIfam" id="TIGR02281">
    <property type="entry name" value="clan_AA_DTGA"/>
    <property type="match status" value="1"/>
</dbReference>
<dbReference type="GO" id="GO:0004190">
    <property type="term" value="F:aspartic-type endopeptidase activity"/>
    <property type="evidence" value="ECO:0007669"/>
    <property type="project" value="InterPro"/>
</dbReference>
<feature type="transmembrane region" description="Helical" evidence="1">
    <location>
        <begin position="65"/>
        <end position="82"/>
    </location>
</feature>
<protein>
    <submittedName>
        <fullName evidence="2">TIGR02281 family clan AA aspartic protease</fullName>
        <ecNumber evidence="2">3.4.23.-</ecNumber>
    </submittedName>
</protein>
<keyword evidence="3" id="KW-1185">Reference proteome</keyword>
<keyword evidence="2" id="KW-0645">Protease</keyword>
<keyword evidence="2" id="KW-0378">Hydrolase</keyword>
<sequence length="233" mass="24705">MRLFWILIAIVSVGMIMLMVTGGDGTTLGLANDEFASALWLAPLLVLVAAGVLQGQRNFGHVFQSLLIWAAILLVISAAYIFRHDFREVGARLFGGLVPGMSMTTTTVDGREQVVIGKRRDGHFTANVEIDGISVAMLVDTGASRVTLTTGDAERIGFDADALSFTAMVSTANGTAMAAPVTLDEVAIGPITRRNVRAMVAGEGLLSQSLLGMSFLGTLSSVDMRAEELRLTD</sequence>
<dbReference type="AlphaFoldDB" id="A0A5C4JP30"/>
<dbReference type="SUPFAM" id="SSF50630">
    <property type="entry name" value="Acid proteases"/>
    <property type="match status" value="1"/>
</dbReference>
<dbReference type="OrthoDB" id="7595324at2"/>
<keyword evidence="1" id="KW-0812">Transmembrane</keyword>
<dbReference type="GO" id="GO:0006508">
    <property type="term" value="P:proteolysis"/>
    <property type="evidence" value="ECO:0007669"/>
    <property type="project" value="UniProtKB-KW"/>
</dbReference>
<dbReference type="EC" id="3.4.23.-" evidence="2"/>
<keyword evidence="1" id="KW-1133">Transmembrane helix</keyword>
<dbReference type="InterPro" id="IPR034122">
    <property type="entry name" value="Retropepsin-like_bacterial"/>
</dbReference>
<accession>A0A5C4JP30</accession>